<feature type="compositionally biased region" description="Polar residues" evidence="1">
    <location>
        <begin position="1"/>
        <end position="13"/>
    </location>
</feature>
<dbReference type="EMBL" id="JAQJAN010000019">
    <property type="protein sequence ID" value="KAJ5709153.1"/>
    <property type="molecule type" value="Genomic_DNA"/>
</dbReference>
<evidence type="ECO:0000313" key="3">
    <source>
        <dbReference type="Proteomes" id="UP001215712"/>
    </source>
</evidence>
<organism evidence="2 3">
    <name type="scientific">Penicillium malachiteum</name>
    <dbReference type="NCBI Taxonomy" id="1324776"/>
    <lineage>
        <taxon>Eukaryota</taxon>
        <taxon>Fungi</taxon>
        <taxon>Dikarya</taxon>
        <taxon>Ascomycota</taxon>
        <taxon>Pezizomycotina</taxon>
        <taxon>Eurotiomycetes</taxon>
        <taxon>Eurotiomycetidae</taxon>
        <taxon>Eurotiales</taxon>
        <taxon>Aspergillaceae</taxon>
        <taxon>Penicillium</taxon>
    </lineage>
</organism>
<protein>
    <submittedName>
        <fullName evidence="2">Uncharacterized protein</fullName>
    </submittedName>
</protein>
<evidence type="ECO:0000256" key="1">
    <source>
        <dbReference type="SAM" id="MobiDB-lite"/>
    </source>
</evidence>
<name>A0AAD6HD42_9EURO</name>
<evidence type="ECO:0000313" key="2">
    <source>
        <dbReference type="EMBL" id="KAJ5709153.1"/>
    </source>
</evidence>
<reference evidence="2" key="1">
    <citation type="journal article" date="2023" name="IMA Fungus">
        <title>Comparative genomic study of the Penicillium genus elucidates a diverse pangenome and 15 lateral gene transfer events.</title>
        <authorList>
            <person name="Petersen C."/>
            <person name="Sorensen T."/>
            <person name="Nielsen M.R."/>
            <person name="Sondergaard T.E."/>
            <person name="Sorensen J.L."/>
            <person name="Fitzpatrick D.A."/>
            <person name="Frisvad J.C."/>
            <person name="Nielsen K.L."/>
        </authorList>
    </citation>
    <scope>NUCLEOTIDE SEQUENCE</scope>
    <source>
        <strain evidence="2">IBT 17514</strain>
    </source>
</reference>
<feature type="region of interest" description="Disordered" evidence="1">
    <location>
        <begin position="1"/>
        <end position="23"/>
    </location>
</feature>
<dbReference type="Proteomes" id="UP001215712">
    <property type="component" value="Unassembled WGS sequence"/>
</dbReference>
<comment type="caution">
    <text evidence="2">The sequence shown here is derived from an EMBL/GenBank/DDBJ whole genome shotgun (WGS) entry which is preliminary data.</text>
</comment>
<reference evidence="2" key="2">
    <citation type="submission" date="2023-01" db="EMBL/GenBank/DDBJ databases">
        <authorList>
            <person name="Petersen C."/>
        </authorList>
    </citation>
    <scope>NUCLEOTIDE SEQUENCE</scope>
    <source>
        <strain evidence="2">IBT 17514</strain>
    </source>
</reference>
<sequence length="204" mass="22557">MCFASFQTTTGRSASPREPVREMDHGFPSFQASPGRLGAPDRACPETDHSFPSFQAIPGGLGAPDRACPETGHSFPSFQAISGSSASLERALRKVDHGFRCKSTTNQYIEHRRRVLALLVNRLDRLSSEEMPSSCDNLRFVDPTHRSHFLSNSVTNRRRSIPVFLGSEITRTSSSKAANTLAGALRPWGRFKAPVQPRWSRSEV</sequence>
<gene>
    <name evidence="2" type="ORF">N7493_010487</name>
</gene>
<proteinExistence type="predicted"/>
<accession>A0AAD6HD42</accession>
<keyword evidence="3" id="KW-1185">Reference proteome</keyword>
<dbReference type="AlphaFoldDB" id="A0AAD6HD42"/>